<evidence type="ECO:0000313" key="2">
    <source>
        <dbReference type="EMBL" id="OZG62939.1"/>
    </source>
</evidence>
<feature type="transmembrane region" description="Helical" evidence="1">
    <location>
        <begin position="20"/>
        <end position="42"/>
    </location>
</feature>
<protein>
    <submittedName>
        <fullName evidence="2">ABC transporter permease</fullName>
    </submittedName>
</protein>
<evidence type="ECO:0000313" key="3">
    <source>
        <dbReference type="Proteomes" id="UP000216074"/>
    </source>
</evidence>
<dbReference type="InterPro" id="IPR017195">
    <property type="entry name" value="ABC_thiamin-permease_prd"/>
</dbReference>
<organism evidence="2 3">
    <name type="scientific">Bifidobacterium hapali</name>
    <dbReference type="NCBI Taxonomy" id="1630172"/>
    <lineage>
        <taxon>Bacteria</taxon>
        <taxon>Bacillati</taxon>
        <taxon>Actinomycetota</taxon>
        <taxon>Actinomycetes</taxon>
        <taxon>Bifidobacteriales</taxon>
        <taxon>Bifidobacteriaceae</taxon>
        <taxon>Bifidobacterium</taxon>
    </lineage>
</organism>
<keyword evidence="1" id="KW-1133">Transmembrane helix</keyword>
<name>A0A261FUU8_9BIFI</name>
<feature type="transmembrane region" description="Helical" evidence="1">
    <location>
        <begin position="105"/>
        <end position="124"/>
    </location>
</feature>
<dbReference type="EMBL" id="MWWY01000042">
    <property type="protein sequence ID" value="OZG62939.1"/>
    <property type="molecule type" value="Genomic_DNA"/>
</dbReference>
<proteinExistence type="predicted"/>
<feature type="transmembrane region" description="Helical" evidence="1">
    <location>
        <begin position="131"/>
        <end position="151"/>
    </location>
</feature>
<keyword evidence="1" id="KW-0812">Transmembrane</keyword>
<dbReference type="RefSeq" id="WP_094730511.1">
    <property type="nucleotide sequence ID" value="NZ_MWWY01000042.1"/>
</dbReference>
<comment type="caution">
    <text evidence="2">The sequence shown here is derived from an EMBL/GenBank/DDBJ whole genome shotgun (WGS) entry which is preliminary data.</text>
</comment>
<dbReference type="PIRSF" id="PIRSF037394">
    <property type="entry name" value="ABC_thiamine-permease_YkoE_prd"/>
    <property type="match status" value="1"/>
</dbReference>
<reference evidence="2 3" key="1">
    <citation type="journal article" date="2017" name="BMC Genomics">
        <title>Comparative genomic and phylogenomic analyses of the Bifidobacteriaceae family.</title>
        <authorList>
            <person name="Lugli G.A."/>
            <person name="Milani C."/>
            <person name="Turroni F."/>
            <person name="Duranti S."/>
            <person name="Mancabelli L."/>
            <person name="Mangifesta M."/>
            <person name="Ferrario C."/>
            <person name="Modesto M."/>
            <person name="Mattarelli P."/>
            <person name="Jiri K."/>
            <person name="van Sinderen D."/>
            <person name="Ventura M."/>
        </authorList>
    </citation>
    <scope>NUCLEOTIDE SEQUENCE [LARGE SCALE GENOMIC DNA]</scope>
    <source>
        <strain evidence="2 3">DSM 100202</strain>
    </source>
</reference>
<feature type="transmembrane region" description="Helical" evidence="1">
    <location>
        <begin position="79"/>
        <end position="99"/>
    </location>
</feature>
<dbReference type="Pfam" id="PF09819">
    <property type="entry name" value="ABC_cobalt"/>
    <property type="match status" value="1"/>
</dbReference>
<keyword evidence="3" id="KW-1185">Reference proteome</keyword>
<gene>
    <name evidence="2" type="ORF">BHAP_1969</name>
</gene>
<accession>A0A261FUU8</accession>
<keyword evidence="1" id="KW-0472">Membrane</keyword>
<feature type="transmembrane region" description="Helical" evidence="1">
    <location>
        <begin position="157"/>
        <end position="183"/>
    </location>
</feature>
<evidence type="ECO:0000256" key="1">
    <source>
        <dbReference type="SAM" id="Phobius"/>
    </source>
</evidence>
<dbReference type="OrthoDB" id="8017424at2"/>
<dbReference type="AlphaFoldDB" id="A0A261FUU8"/>
<sequence>MSVSDSTSGAKKPSLRWSVADITVAAVIAVASGVIFWGAGIATQPLEALFTFLPGSDAILWGLYYFAGPLAAIIVRKPGAALFAEVIAALVEALLGSHWGGLGTLIPGLVQGLAAEIIFLIFAYKAWNIAVTILAGAASGFAGMAVSWVMYYQGYDALFIVVAFICSTLSGVIFAGAIAWLLYQALAKTGALDRVAGGRDAAAVV</sequence>
<dbReference type="Proteomes" id="UP000216074">
    <property type="component" value="Unassembled WGS sequence"/>
</dbReference>